<dbReference type="EMBL" id="ML122293">
    <property type="protein sequence ID" value="RPD55679.1"/>
    <property type="molecule type" value="Genomic_DNA"/>
</dbReference>
<evidence type="ECO:0000313" key="3">
    <source>
        <dbReference type="Proteomes" id="UP000313359"/>
    </source>
</evidence>
<reference evidence="2" key="1">
    <citation type="journal article" date="2018" name="Genome Biol. Evol.">
        <title>Genomics and development of Lentinus tigrinus, a white-rot wood-decaying mushroom with dimorphic fruiting bodies.</title>
        <authorList>
            <person name="Wu B."/>
            <person name="Xu Z."/>
            <person name="Knudson A."/>
            <person name="Carlson A."/>
            <person name="Chen N."/>
            <person name="Kovaka S."/>
            <person name="LaButti K."/>
            <person name="Lipzen A."/>
            <person name="Pennachio C."/>
            <person name="Riley R."/>
            <person name="Schakwitz W."/>
            <person name="Umezawa K."/>
            <person name="Ohm R.A."/>
            <person name="Grigoriev I.V."/>
            <person name="Nagy L.G."/>
            <person name="Gibbons J."/>
            <person name="Hibbett D."/>
        </authorList>
    </citation>
    <scope>NUCLEOTIDE SEQUENCE [LARGE SCALE GENOMIC DNA]</scope>
    <source>
        <strain evidence="2">ALCF2SS1-6</strain>
    </source>
</reference>
<feature type="compositionally biased region" description="Low complexity" evidence="1">
    <location>
        <begin position="17"/>
        <end position="42"/>
    </location>
</feature>
<proteinExistence type="predicted"/>
<dbReference type="AlphaFoldDB" id="A0A5C2RXA6"/>
<evidence type="ECO:0000256" key="1">
    <source>
        <dbReference type="SAM" id="MobiDB-lite"/>
    </source>
</evidence>
<organism evidence="2 3">
    <name type="scientific">Lentinus tigrinus ALCF2SS1-6</name>
    <dbReference type="NCBI Taxonomy" id="1328759"/>
    <lineage>
        <taxon>Eukaryota</taxon>
        <taxon>Fungi</taxon>
        <taxon>Dikarya</taxon>
        <taxon>Basidiomycota</taxon>
        <taxon>Agaricomycotina</taxon>
        <taxon>Agaricomycetes</taxon>
        <taxon>Polyporales</taxon>
        <taxon>Polyporaceae</taxon>
        <taxon>Lentinus</taxon>
    </lineage>
</organism>
<dbReference type="Proteomes" id="UP000313359">
    <property type="component" value="Unassembled WGS sequence"/>
</dbReference>
<gene>
    <name evidence="2" type="ORF">L227DRAFT_554560</name>
</gene>
<protein>
    <submittedName>
        <fullName evidence="2">Uncharacterized protein</fullName>
    </submittedName>
</protein>
<sequence length="214" mass="24109">MPQPLSQTSHSDDTAVDDPSTSSPPADASVVTDAPTPSSSSSPNPPEPPKRQIVKMPLMKFVLGGTLARDMLPAPVLPRPLNPVYVECDDVRDIPTAWYGIPWDKEALIDYAAKRGWAVPFTKSNNPADVVPGVYDIVLTWPRLTRHYYAKHGIAMRLRDVWDEPRIGKAITFYNNREMPNLTKKQRYIVFDTLEEMGYKPGEALWYLDKLEDL</sequence>
<evidence type="ECO:0000313" key="2">
    <source>
        <dbReference type="EMBL" id="RPD55679.1"/>
    </source>
</evidence>
<keyword evidence="3" id="KW-1185">Reference proteome</keyword>
<name>A0A5C2RXA6_9APHY</name>
<dbReference type="OrthoDB" id="2750890at2759"/>
<accession>A0A5C2RXA6</accession>
<feature type="region of interest" description="Disordered" evidence="1">
    <location>
        <begin position="1"/>
        <end position="53"/>
    </location>
</feature>